<dbReference type="Proteomes" id="UP000004095">
    <property type="component" value="Unassembled WGS sequence"/>
</dbReference>
<accession>A1ZUA7</accession>
<organism evidence="1 2">
    <name type="scientific">Microscilla marina ATCC 23134</name>
    <dbReference type="NCBI Taxonomy" id="313606"/>
    <lineage>
        <taxon>Bacteria</taxon>
        <taxon>Pseudomonadati</taxon>
        <taxon>Bacteroidota</taxon>
        <taxon>Cytophagia</taxon>
        <taxon>Cytophagales</taxon>
        <taxon>Microscillaceae</taxon>
        <taxon>Microscilla</taxon>
    </lineage>
</organism>
<dbReference type="AlphaFoldDB" id="A1ZUA7"/>
<evidence type="ECO:0000313" key="1">
    <source>
        <dbReference type="EMBL" id="EAY26078.1"/>
    </source>
</evidence>
<name>A1ZUA7_MICM2</name>
<sequence>MDNTEAPNHSKNEGTTNTYSVEEFVQNDMESLQKVLKMMSAFCITHGGDTPKSFMHYFIELSMAMTIYIKEHAPDGFMEKHHLHFSILHDFIKDLEQVGAHTISALSSKVQALQSEMSLGAKA</sequence>
<keyword evidence="2" id="KW-1185">Reference proteome</keyword>
<reference evidence="1 2" key="1">
    <citation type="submission" date="2007-01" db="EMBL/GenBank/DDBJ databases">
        <authorList>
            <person name="Haygood M."/>
            <person name="Podell S."/>
            <person name="Anderson C."/>
            <person name="Hopkinson B."/>
            <person name="Roe K."/>
            <person name="Barbeau K."/>
            <person name="Gaasterland T."/>
            <person name="Ferriera S."/>
            <person name="Johnson J."/>
            <person name="Kravitz S."/>
            <person name="Beeson K."/>
            <person name="Sutton G."/>
            <person name="Rogers Y.-H."/>
            <person name="Friedman R."/>
            <person name="Frazier M."/>
            <person name="Venter J.C."/>
        </authorList>
    </citation>
    <scope>NUCLEOTIDE SEQUENCE [LARGE SCALE GENOMIC DNA]</scope>
    <source>
        <strain evidence="1 2">ATCC 23134</strain>
    </source>
</reference>
<gene>
    <name evidence="1" type="ORF">M23134_06427</name>
</gene>
<protein>
    <submittedName>
        <fullName evidence="1">Uncharacterized protein</fullName>
    </submittedName>
</protein>
<dbReference type="EMBL" id="AAWS01000039">
    <property type="protein sequence ID" value="EAY26078.1"/>
    <property type="molecule type" value="Genomic_DNA"/>
</dbReference>
<proteinExistence type="predicted"/>
<evidence type="ECO:0000313" key="2">
    <source>
        <dbReference type="Proteomes" id="UP000004095"/>
    </source>
</evidence>
<comment type="caution">
    <text evidence="1">The sequence shown here is derived from an EMBL/GenBank/DDBJ whole genome shotgun (WGS) entry which is preliminary data.</text>
</comment>